<keyword evidence="2" id="KW-0902">Two-component regulatory system</keyword>
<dbReference type="InterPro" id="IPR001867">
    <property type="entry name" value="OmpR/PhoB-type_DNA-bd"/>
</dbReference>
<dbReference type="CDD" id="cd00383">
    <property type="entry name" value="trans_reg_C"/>
    <property type="match status" value="1"/>
</dbReference>
<dbReference type="PROSITE" id="PS50110">
    <property type="entry name" value="RESPONSE_REGULATORY"/>
    <property type="match status" value="1"/>
</dbReference>
<dbReference type="OrthoDB" id="5343479at2"/>
<dbReference type="SMART" id="SM00862">
    <property type="entry name" value="Trans_reg_C"/>
    <property type="match status" value="1"/>
</dbReference>
<proteinExistence type="predicted"/>
<dbReference type="SUPFAM" id="SSF52172">
    <property type="entry name" value="CheY-like"/>
    <property type="match status" value="1"/>
</dbReference>
<dbReference type="Gene3D" id="1.10.10.10">
    <property type="entry name" value="Winged helix-like DNA-binding domain superfamily/Winged helix DNA-binding domain"/>
    <property type="match status" value="1"/>
</dbReference>
<keyword evidence="3 5" id="KW-0238">DNA-binding</keyword>
<dbReference type="InterPro" id="IPR011006">
    <property type="entry name" value="CheY-like_superfamily"/>
</dbReference>
<evidence type="ECO:0000256" key="4">
    <source>
        <dbReference type="PROSITE-ProRule" id="PRU00169"/>
    </source>
</evidence>
<feature type="modified residue" description="4-aspartylphosphate" evidence="4">
    <location>
        <position position="53"/>
    </location>
</feature>
<sequence>MKPLLLYVEDDVNLGFVTKDNLELAQFQVVHCTTGPEAWRCFEQHPFDLCILDVMLPQTDGFTLARQIRQIDDQIPLLFLSALADKDDRLQGLRLGADDYITKPFSIEELILKINVFLRRSKPPVSMHTGLIQAIGSYQFNFQNLTLEIDGHYQTLTHREAEVLHYLMARPNTLIRRDEILKAIWGDNDYFMGRSLDVFISRLRKRLGADSSIRIENLHGIGFRLLLPG</sequence>
<name>A0A368JS27_9BACT</name>
<dbReference type="Proteomes" id="UP000253383">
    <property type="component" value="Unassembled WGS sequence"/>
</dbReference>
<protein>
    <submittedName>
        <fullName evidence="8">DNA-binding response regulator</fullName>
    </submittedName>
</protein>
<dbReference type="PANTHER" id="PTHR48111:SF40">
    <property type="entry name" value="PHOSPHATE REGULON TRANSCRIPTIONAL REGULATORY PROTEIN PHOB"/>
    <property type="match status" value="1"/>
</dbReference>
<evidence type="ECO:0000256" key="1">
    <source>
        <dbReference type="ARBA" id="ARBA00022553"/>
    </source>
</evidence>
<dbReference type="Pfam" id="PF00072">
    <property type="entry name" value="Response_reg"/>
    <property type="match status" value="1"/>
</dbReference>
<evidence type="ECO:0000256" key="2">
    <source>
        <dbReference type="ARBA" id="ARBA00023012"/>
    </source>
</evidence>
<reference evidence="8 9" key="1">
    <citation type="submission" date="2018-07" db="EMBL/GenBank/DDBJ databases">
        <title>Genome analysis of Larkinella rosea.</title>
        <authorList>
            <person name="Zhou Z."/>
            <person name="Wang G."/>
        </authorList>
    </citation>
    <scope>NUCLEOTIDE SEQUENCE [LARGE SCALE GENOMIC DNA]</scope>
    <source>
        <strain evidence="9">zzj9</strain>
    </source>
</reference>
<evidence type="ECO:0000313" key="8">
    <source>
        <dbReference type="EMBL" id="RCR70438.1"/>
    </source>
</evidence>
<keyword evidence="9" id="KW-1185">Reference proteome</keyword>
<dbReference type="InterPro" id="IPR036388">
    <property type="entry name" value="WH-like_DNA-bd_sf"/>
</dbReference>
<dbReference type="SMART" id="SM00448">
    <property type="entry name" value="REC"/>
    <property type="match status" value="1"/>
</dbReference>
<comment type="caution">
    <text evidence="8">The sequence shown here is derived from an EMBL/GenBank/DDBJ whole genome shotgun (WGS) entry which is preliminary data.</text>
</comment>
<dbReference type="GO" id="GO:0000156">
    <property type="term" value="F:phosphorelay response regulator activity"/>
    <property type="evidence" value="ECO:0007669"/>
    <property type="project" value="TreeGrafter"/>
</dbReference>
<evidence type="ECO:0000256" key="5">
    <source>
        <dbReference type="PROSITE-ProRule" id="PRU01091"/>
    </source>
</evidence>
<evidence type="ECO:0000313" key="9">
    <source>
        <dbReference type="Proteomes" id="UP000253383"/>
    </source>
</evidence>
<feature type="domain" description="Response regulatory" evidence="6">
    <location>
        <begin position="4"/>
        <end position="118"/>
    </location>
</feature>
<gene>
    <name evidence="8" type="ORF">DUE52_05650</name>
</gene>
<dbReference type="GO" id="GO:0005829">
    <property type="term" value="C:cytosol"/>
    <property type="evidence" value="ECO:0007669"/>
    <property type="project" value="TreeGrafter"/>
</dbReference>
<dbReference type="Pfam" id="PF00486">
    <property type="entry name" value="Trans_reg_C"/>
    <property type="match status" value="1"/>
</dbReference>
<feature type="domain" description="OmpR/PhoB-type" evidence="7">
    <location>
        <begin position="129"/>
        <end position="227"/>
    </location>
</feature>
<evidence type="ECO:0000259" key="6">
    <source>
        <dbReference type="PROSITE" id="PS50110"/>
    </source>
</evidence>
<dbReference type="PANTHER" id="PTHR48111">
    <property type="entry name" value="REGULATOR OF RPOS"/>
    <property type="match status" value="1"/>
</dbReference>
<dbReference type="PROSITE" id="PS51755">
    <property type="entry name" value="OMPR_PHOB"/>
    <property type="match status" value="1"/>
</dbReference>
<dbReference type="Gene3D" id="6.10.250.690">
    <property type="match status" value="1"/>
</dbReference>
<accession>A0A368JS27</accession>
<dbReference type="GO" id="GO:0006355">
    <property type="term" value="P:regulation of DNA-templated transcription"/>
    <property type="evidence" value="ECO:0007669"/>
    <property type="project" value="InterPro"/>
</dbReference>
<dbReference type="Gene3D" id="3.40.50.2300">
    <property type="match status" value="1"/>
</dbReference>
<organism evidence="8 9">
    <name type="scientific">Larkinella punicea</name>
    <dbReference type="NCBI Taxonomy" id="2315727"/>
    <lineage>
        <taxon>Bacteria</taxon>
        <taxon>Pseudomonadati</taxon>
        <taxon>Bacteroidota</taxon>
        <taxon>Cytophagia</taxon>
        <taxon>Cytophagales</taxon>
        <taxon>Spirosomataceae</taxon>
        <taxon>Larkinella</taxon>
    </lineage>
</organism>
<dbReference type="RefSeq" id="WP_114405008.1">
    <property type="nucleotide sequence ID" value="NZ_QOWE01000004.1"/>
</dbReference>
<dbReference type="InterPro" id="IPR039420">
    <property type="entry name" value="WalR-like"/>
</dbReference>
<dbReference type="CDD" id="cd17574">
    <property type="entry name" value="REC_OmpR"/>
    <property type="match status" value="1"/>
</dbReference>
<dbReference type="EMBL" id="QOWE01000004">
    <property type="protein sequence ID" value="RCR70438.1"/>
    <property type="molecule type" value="Genomic_DNA"/>
</dbReference>
<keyword evidence="1 4" id="KW-0597">Phosphoprotein</keyword>
<feature type="DNA-binding region" description="OmpR/PhoB-type" evidence="5">
    <location>
        <begin position="129"/>
        <end position="227"/>
    </location>
</feature>
<evidence type="ECO:0000259" key="7">
    <source>
        <dbReference type="PROSITE" id="PS51755"/>
    </source>
</evidence>
<dbReference type="AlphaFoldDB" id="A0A368JS27"/>
<dbReference type="InterPro" id="IPR001789">
    <property type="entry name" value="Sig_transdc_resp-reg_receiver"/>
</dbReference>
<dbReference type="GO" id="GO:0032993">
    <property type="term" value="C:protein-DNA complex"/>
    <property type="evidence" value="ECO:0007669"/>
    <property type="project" value="TreeGrafter"/>
</dbReference>
<evidence type="ECO:0000256" key="3">
    <source>
        <dbReference type="ARBA" id="ARBA00023125"/>
    </source>
</evidence>
<dbReference type="GO" id="GO:0000976">
    <property type="term" value="F:transcription cis-regulatory region binding"/>
    <property type="evidence" value="ECO:0007669"/>
    <property type="project" value="TreeGrafter"/>
</dbReference>